<evidence type="ECO:0000313" key="1">
    <source>
        <dbReference type="EMBL" id="URD77239.1"/>
    </source>
</evidence>
<evidence type="ECO:0000313" key="2">
    <source>
        <dbReference type="Proteomes" id="UP001055439"/>
    </source>
</evidence>
<gene>
    <name evidence="1" type="ORF">MUK42_09292</name>
</gene>
<accession>A0A9E7EH69</accession>
<dbReference type="OrthoDB" id="10452960at2759"/>
<proteinExistence type="predicted"/>
<organism evidence="1 2">
    <name type="scientific">Musa troglodytarum</name>
    <name type="common">fe'i banana</name>
    <dbReference type="NCBI Taxonomy" id="320322"/>
    <lineage>
        <taxon>Eukaryota</taxon>
        <taxon>Viridiplantae</taxon>
        <taxon>Streptophyta</taxon>
        <taxon>Embryophyta</taxon>
        <taxon>Tracheophyta</taxon>
        <taxon>Spermatophyta</taxon>
        <taxon>Magnoliopsida</taxon>
        <taxon>Liliopsida</taxon>
        <taxon>Zingiberales</taxon>
        <taxon>Musaceae</taxon>
        <taxon>Musa</taxon>
    </lineage>
</organism>
<protein>
    <submittedName>
        <fullName evidence="1">Uncharacterized protein</fullName>
    </submittedName>
</protein>
<dbReference type="Proteomes" id="UP001055439">
    <property type="component" value="Chromosome 10"/>
</dbReference>
<reference evidence="1" key="1">
    <citation type="submission" date="2022-05" db="EMBL/GenBank/DDBJ databases">
        <title>The Musa troglodytarum L. genome provides insights into the mechanism of non-climacteric behaviour and enrichment of carotenoids.</title>
        <authorList>
            <person name="Wang J."/>
        </authorList>
    </citation>
    <scope>NUCLEOTIDE SEQUENCE</scope>
    <source>
        <tissue evidence="1">Leaf</tissue>
    </source>
</reference>
<dbReference type="EMBL" id="CP097503">
    <property type="protein sequence ID" value="URD77239.1"/>
    <property type="molecule type" value="Genomic_DNA"/>
</dbReference>
<name>A0A9E7EH69_9LILI</name>
<keyword evidence="2" id="KW-1185">Reference proteome</keyword>
<dbReference type="AlphaFoldDB" id="A0A9E7EH69"/>
<sequence>MPYHQQVLVCNVFFMHSLQDRLISGHACFSITDFTATLLDSIFESYKDVDGFRYMCDSSGKIFGKVNIDI</sequence>